<dbReference type="SMART" id="SM01266">
    <property type="entry name" value="Mac"/>
    <property type="match status" value="1"/>
</dbReference>
<proteinExistence type="inferred from homology"/>
<dbReference type="KEGG" id="fcy:FRACYDRAFT_184990"/>
<protein>
    <submittedName>
        <fullName evidence="4">Putative maltose O-acetyltransferase</fullName>
    </submittedName>
</protein>
<dbReference type="OrthoDB" id="25818at2759"/>
<dbReference type="Pfam" id="PF14602">
    <property type="entry name" value="Hexapep_2"/>
    <property type="match status" value="1"/>
</dbReference>
<dbReference type="InterPro" id="IPR051159">
    <property type="entry name" value="Hexapeptide_acetyltransf"/>
</dbReference>
<keyword evidence="2 4" id="KW-0808">Transferase</keyword>
<dbReference type="GO" id="GO:0005829">
    <property type="term" value="C:cytosol"/>
    <property type="evidence" value="ECO:0007669"/>
    <property type="project" value="TreeGrafter"/>
</dbReference>
<gene>
    <name evidence="4" type="primary">MAT</name>
    <name evidence="4" type="ORF">FRACYDRAFT_184990</name>
</gene>
<dbReference type="CDD" id="cd03357">
    <property type="entry name" value="LbH_MAT_GAT"/>
    <property type="match status" value="1"/>
</dbReference>
<evidence type="ECO:0000259" key="3">
    <source>
        <dbReference type="SMART" id="SM01266"/>
    </source>
</evidence>
<dbReference type="InParanoid" id="A0A1E7FDM7"/>
<dbReference type="GO" id="GO:0008374">
    <property type="term" value="F:O-acyltransferase activity"/>
    <property type="evidence" value="ECO:0007669"/>
    <property type="project" value="TreeGrafter"/>
</dbReference>
<dbReference type="InterPro" id="IPR001451">
    <property type="entry name" value="Hexapep"/>
</dbReference>
<evidence type="ECO:0000313" key="5">
    <source>
        <dbReference type="Proteomes" id="UP000095751"/>
    </source>
</evidence>
<evidence type="ECO:0000313" key="4">
    <source>
        <dbReference type="EMBL" id="OEU16226.1"/>
    </source>
</evidence>
<dbReference type="PANTHER" id="PTHR23416:SF23">
    <property type="entry name" value="ACETYLTRANSFERASE C18B11.09C-RELATED"/>
    <property type="match status" value="1"/>
</dbReference>
<dbReference type="Proteomes" id="UP000095751">
    <property type="component" value="Unassembled WGS sequence"/>
</dbReference>
<accession>A0A1E7FDM7</accession>
<dbReference type="GO" id="GO:0016407">
    <property type="term" value="F:acetyltransferase activity"/>
    <property type="evidence" value="ECO:0007669"/>
    <property type="project" value="InterPro"/>
</dbReference>
<reference evidence="4 5" key="1">
    <citation type="submission" date="2016-09" db="EMBL/GenBank/DDBJ databases">
        <title>Extensive genetic diversity and differential bi-allelic expression allows diatom success in the polar Southern Ocean.</title>
        <authorList>
            <consortium name="DOE Joint Genome Institute"/>
            <person name="Mock T."/>
            <person name="Otillar R.P."/>
            <person name="Strauss J."/>
            <person name="Dupont C."/>
            <person name="Frickenhaus S."/>
            <person name="Maumus F."/>
            <person name="Mcmullan M."/>
            <person name="Sanges R."/>
            <person name="Schmutz J."/>
            <person name="Toseland A."/>
            <person name="Valas R."/>
            <person name="Veluchamy A."/>
            <person name="Ward B.J."/>
            <person name="Allen A."/>
            <person name="Barry K."/>
            <person name="Falciatore A."/>
            <person name="Ferrante M."/>
            <person name="Fortunato A.E."/>
            <person name="Gloeckner G."/>
            <person name="Gruber A."/>
            <person name="Hipkin R."/>
            <person name="Janech M."/>
            <person name="Kroth P."/>
            <person name="Leese F."/>
            <person name="Lindquist E."/>
            <person name="Lyon B.R."/>
            <person name="Martin J."/>
            <person name="Mayer C."/>
            <person name="Parker M."/>
            <person name="Quesneville H."/>
            <person name="Raymond J."/>
            <person name="Uhlig C."/>
            <person name="Valentin K.U."/>
            <person name="Worden A.Z."/>
            <person name="Armbrust E.V."/>
            <person name="Bowler C."/>
            <person name="Green B."/>
            <person name="Moulton V."/>
            <person name="Van Oosterhout C."/>
            <person name="Grigoriev I."/>
        </authorList>
    </citation>
    <scope>NUCLEOTIDE SEQUENCE [LARGE SCALE GENOMIC DNA]</scope>
    <source>
        <strain evidence="4 5">CCMP1102</strain>
    </source>
</reference>
<name>A0A1E7FDM7_9STRA</name>
<dbReference type="PANTHER" id="PTHR23416">
    <property type="entry name" value="SIALIC ACID SYNTHASE-RELATED"/>
    <property type="match status" value="1"/>
</dbReference>
<evidence type="ECO:0000256" key="2">
    <source>
        <dbReference type="ARBA" id="ARBA00022679"/>
    </source>
</evidence>
<sequence>MTSTNETITTTTITGKKSEKQKMLDGEFYNALDPVLLKERQRAKEICFLFNKTSPLQTKLRQKIMHQLLGKEVCVESPFHVDYGSHLEVDDNFYANHGCTILDCNKIKIGKNCLLAPHVCISAATHPIDPTLRADGKEYTAPITIGDNVWIGANATICPGVTLGDNVVVGAGAVVTKDFPNNVVIGGVPAKILRKISEK</sequence>
<feature type="domain" description="Maltose/galactoside acetyltransferase" evidence="3">
    <location>
        <begin position="20"/>
        <end position="72"/>
    </location>
</feature>
<organism evidence="4 5">
    <name type="scientific">Fragilariopsis cylindrus CCMP1102</name>
    <dbReference type="NCBI Taxonomy" id="635003"/>
    <lineage>
        <taxon>Eukaryota</taxon>
        <taxon>Sar</taxon>
        <taxon>Stramenopiles</taxon>
        <taxon>Ochrophyta</taxon>
        <taxon>Bacillariophyta</taxon>
        <taxon>Bacillariophyceae</taxon>
        <taxon>Bacillariophycidae</taxon>
        <taxon>Bacillariales</taxon>
        <taxon>Bacillariaceae</taxon>
        <taxon>Fragilariopsis</taxon>
    </lineage>
</organism>
<dbReference type="InterPro" id="IPR024688">
    <property type="entry name" value="Mac_dom"/>
</dbReference>
<comment type="similarity">
    <text evidence="1">Belongs to the transferase hexapeptide repeat family.</text>
</comment>
<dbReference type="InterPro" id="IPR011004">
    <property type="entry name" value="Trimer_LpxA-like_sf"/>
</dbReference>
<keyword evidence="5" id="KW-1185">Reference proteome</keyword>
<evidence type="ECO:0000256" key="1">
    <source>
        <dbReference type="ARBA" id="ARBA00007274"/>
    </source>
</evidence>
<dbReference type="FunFam" id="2.160.10.10:FF:000008">
    <property type="entry name" value="Maltose O-acetyltransferase"/>
    <property type="match status" value="1"/>
</dbReference>
<dbReference type="Gene3D" id="2.160.10.10">
    <property type="entry name" value="Hexapeptide repeat proteins"/>
    <property type="match status" value="1"/>
</dbReference>
<dbReference type="EMBL" id="KV784358">
    <property type="protein sequence ID" value="OEU16226.1"/>
    <property type="molecule type" value="Genomic_DNA"/>
</dbReference>
<dbReference type="Pfam" id="PF12464">
    <property type="entry name" value="Mac"/>
    <property type="match status" value="1"/>
</dbReference>
<dbReference type="SUPFAM" id="SSF51161">
    <property type="entry name" value="Trimeric LpxA-like enzymes"/>
    <property type="match status" value="1"/>
</dbReference>
<dbReference type="AlphaFoldDB" id="A0A1E7FDM7"/>